<dbReference type="Pfam" id="PF01244">
    <property type="entry name" value="Peptidase_M19"/>
    <property type="match status" value="1"/>
</dbReference>
<keyword evidence="1" id="KW-0378">Hydrolase</keyword>
<reference evidence="1 2" key="1">
    <citation type="submission" date="2024-06" db="EMBL/GenBank/DDBJ databases">
        <title>Sorghum-associated microbial communities from plants grown in Nebraska, USA.</title>
        <authorList>
            <person name="Schachtman D."/>
        </authorList>
    </citation>
    <scope>NUCLEOTIDE SEQUENCE [LARGE SCALE GENOMIC DNA]</scope>
    <source>
        <strain evidence="1 2">2709</strain>
    </source>
</reference>
<comment type="caution">
    <text evidence="1">The sequence shown here is derived from an EMBL/GenBank/DDBJ whole genome shotgun (WGS) entry which is preliminary data.</text>
</comment>
<dbReference type="Proteomes" id="UP001549320">
    <property type="component" value="Unassembled WGS sequence"/>
</dbReference>
<dbReference type="PROSITE" id="PS51365">
    <property type="entry name" value="RENAL_DIPEPTIDASE_2"/>
    <property type="match status" value="1"/>
</dbReference>
<proteinExistence type="predicted"/>
<dbReference type="PANTHER" id="PTHR10443">
    <property type="entry name" value="MICROSOMAL DIPEPTIDASE"/>
    <property type="match status" value="1"/>
</dbReference>
<dbReference type="InterPro" id="IPR008257">
    <property type="entry name" value="Pept_M19"/>
</dbReference>
<evidence type="ECO:0000313" key="2">
    <source>
        <dbReference type="Proteomes" id="UP001549320"/>
    </source>
</evidence>
<sequence length="333" mass="36488">MSAAHPYQSSSAALVKRALVWESAVGWTPECLAEGPEMLKRFHASGFSFASLTIGADWDKPEPTLRHFAHQRRWLENQPHLRVVESVSDIRKAKTDGLLGVSFHLQGAGPLAYEPALLSTWYRLGVRWIIPAYNTRNPLGDGCHEPSDAGLSMLGRAFVSEANRVGMMLDASHAGIKTSLDMIEHSSKPVIFSHSSARAIKTHERNVTDEQIRALAQRGGVVGINSIGAFVAEDNSSGVAGVVRHIDHIAQLVGPQHVGLGLDVVFYQAFMTQLFDSSPLMAQRGYPRPPWADVKPESLPEIVEALQRLGYDEDAILGVLGENFLRVASLNWQ</sequence>
<dbReference type="InterPro" id="IPR032466">
    <property type="entry name" value="Metal_Hydrolase"/>
</dbReference>
<dbReference type="SUPFAM" id="SSF51556">
    <property type="entry name" value="Metallo-dependent hydrolases"/>
    <property type="match status" value="1"/>
</dbReference>
<keyword evidence="1" id="KW-0645">Protease</keyword>
<dbReference type="Gene3D" id="3.20.20.140">
    <property type="entry name" value="Metal-dependent hydrolases"/>
    <property type="match status" value="1"/>
</dbReference>
<keyword evidence="2" id="KW-1185">Reference proteome</keyword>
<organism evidence="1 2">
    <name type="scientific">Ottowia thiooxydans</name>
    <dbReference type="NCBI Taxonomy" id="219182"/>
    <lineage>
        <taxon>Bacteria</taxon>
        <taxon>Pseudomonadati</taxon>
        <taxon>Pseudomonadota</taxon>
        <taxon>Betaproteobacteria</taxon>
        <taxon>Burkholderiales</taxon>
        <taxon>Comamonadaceae</taxon>
        <taxon>Ottowia</taxon>
    </lineage>
</organism>
<evidence type="ECO:0000313" key="1">
    <source>
        <dbReference type="EMBL" id="MET4577345.1"/>
    </source>
</evidence>
<accession>A0ABV2Q8L1</accession>
<dbReference type="EC" id="3.4.13.19" evidence="1"/>
<dbReference type="EMBL" id="JBEPSH010000004">
    <property type="protein sequence ID" value="MET4577345.1"/>
    <property type="molecule type" value="Genomic_DNA"/>
</dbReference>
<gene>
    <name evidence="1" type="ORF">ABIE13_002456</name>
</gene>
<keyword evidence="1" id="KW-0224">Dipeptidase</keyword>
<dbReference type="PANTHER" id="PTHR10443:SF12">
    <property type="entry name" value="DIPEPTIDASE"/>
    <property type="match status" value="1"/>
</dbReference>
<name>A0ABV2Q8L1_9BURK</name>
<dbReference type="GO" id="GO:0016805">
    <property type="term" value="F:dipeptidase activity"/>
    <property type="evidence" value="ECO:0007669"/>
    <property type="project" value="UniProtKB-KW"/>
</dbReference>
<protein>
    <submittedName>
        <fullName evidence="1">Membrane dipeptidase</fullName>
        <ecNumber evidence="1">3.4.13.19</ecNumber>
    </submittedName>
</protein>